<keyword evidence="1" id="KW-0472">Membrane</keyword>
<organism evidence="2 3">
    <name type="scientific">Proteobacteria bacterium 228</name>
    <dbReference type="NCBI Taxonomy" id="2083153"/>
    <lineage>
        <taxon>Bacteria</taxon>
        <taxon>Pseudomonadati</taxon>
        <taxon>Pseudomonadota</taxon>
    </lineage>
</organism>
<accession>A0A2S5KRQ7</accession>
<dbReference type="AlphaFoldDB" id="A0A2S5KRQ7"/>
<comment type="caution">
    <text evidence="2">The sequence shown here is derived from an EMBL/GenBank/DDBJ whole genome shotgun (WGS) entry which is preliminary data.</text>
</comment>
<name>A0A2S5KRQ7_9PROT</name>
<reference evidence="2 3" key="1">
    <citation type="submission" date="2018-02" db="EMBL/GenBank/DDBJ databases">
        <title>novel marine gammaproteobacteria from coastal saline agro ecosystem.</title>
        <authorList>
            <person name="Krishnan R."/>
            <person name="Ramesh Kumar N."/>
        </authorList>
    </citation>
    <scope>NUCLEOTIDE SEQUENCE [LARGE SCALE GENOMIC DNA]</scope>
    <source>
        <strain evidence="2 3">228</strain>
    </source>
</reference>
<proteinExistence type="predicted"/>
<gene>
    <name evidence="2" type="ORF">C4K68_10770</name>
</gene>
<evidence type="ECO:0000313" key="3">
    <source>
        <dbReference type="Proteomes" id="UP000238196"/>
    </source>
</evidence>
<protein>
    <submittedName>
        <fullName evidence="2">Uncharacterized protein</fullName>
    </submittedName>
</protein>
<keyword evidence="1" id="KW-0812">Transmembrane</keyword>
<sequence>MVGNFSKAIESAARAFELIKLSTTNYSPAVLFEYPLALIRAGNVQEALQAAQIIVDNAASDFFKQGHYHSDLTYATLLHHFLIQANDKLAALAEQLQQPAIAQQARSAAAFHRLAFNNADQPRAEQADAVMISTDEEVDLLVYWDATADYAAPKDRSQWSRFVCWSAWGLSAFALLVTGIVLAGGL</sequence>
<evidence type="ECO:0000313" key="2">
    <source>
        <dbReference type="EMBL" id="PPC77345.1"/>
    </source>
</evidence>
<dbReference type="EMBL" id="PRLP01000034">
    <property type="protein sequence ID" value="PPC77345.1"/>
    <property type="molecule type" value="Genomic_DNA"/>
</dbReference>
<dbReference type="Proteomes" id="UP000238196">
    <property type="component" value="Unassembled WGS sequence"/>
</dbReference>
<evidence type="ECO:0000256" key="1">
    <source>
        <dbReference type="SAM" id="Phobius"/>
    </source>
</evidence>
<keyword evidence="1" id="KW-1133">Transmembrane helix</keyword>
<feature type="transmembrane region" description="Helical" evidence="1">
    <location>
        <begin position="162"/>
        <end position="183"/>
    </location>
</feature>